<organism evidence="3 4">
    <name type="scientific">Roseiarcus fermentans</name>
    <dbReference type="NCBI Taxonomy" id="1473586"/>
    <lineage>
        <taxon>Bacteria</taxon>
        <taxon>Pseudomonadati</taxon>
        <taxon>Pseudomonadota</taxon>
        <taxon>Alphaproteobacteria</taxon>
        <taxon>Hyphomicrobiales</taxon>
        <taxon>Roseiarcaceae</taxon>
        <taxon>Roseiarcus</taxon>
    </lineage>
</organism>
<proteinExistence type="predicted"/>
<evidence type="ECO:0000313" key="4">
    <source>
        <dbReference type="Proteomes" id="UP000253529"/>
    </source>
</evidence>
<accession>A0A366FC15</accession>
<evidence type="ECO:0000256" key="1">
    <source>
        <dbReference type="SAM" id="MobiDB-lite"/>
    </source>
</evidence>
<protein>
    <submittedName>
        <fullName evidence="3">Uncharacterized protein</fullName>
    </submittedName>
</protein>
<reference evidence="3 4" key="1">
    <citation type="submission" date="2018-06" db="EMBL/GenBank/DDBJ databases">
        <title>Genomic Encyclopedia of Type Strains, Phase IV (KMG-IV): sequencing the most valuable type-strain genomes for metagenomic binning, comparative biology and taxonomic classification.</title>
        <authorList>
            <person name="Goeker M."/>
        </authorList>
    </citation>
    <scope>NUCLEOTIDE SEQUENCE [LARGE SCALE GENOMIC DNA]</scope>
    <source>
        <strain evidence="3 4">DSM 24875</strain>
    </source>
</reference>
<keyword evidence="2" id="KW-0472">Membrane</keyword>
<feature type="transmembrane region" description="Helical" evidence="2">
    <location>
        <begin position="149"/>
        <end position="169"/>
    </location>
</feature>
<dbReference type="EMBL" id="QNRK01000014">
    <property type="protein sequence ID" value="RBP12213.1"/>
    <property type="molecule type" value="Genomic_DNA"/>
</dbReference>
<keyword evidence="4" id="KW-1185">Reference proteome</keyword>
<feature type="transmembrane region" description="Helical" evidence="2">
    <location>
        <begin position="200"/>
        <end position="217"/>
    </location>
</feature>
<dbReference type="Proteomes" id="UP000253529">
    <property type="component" value="Unassembled WGS sequence"/>
</dbReference>
<feature type="transmembrane region" description="Helical" evidence="2">
    <location>
        <begin position="110"/>
        <end position="129"/>
    </location>
</feature>
<dbReference type="AlphaFoldDB" id="A0A366FC15"/>
<dbReference type="OrthoDB" id="198456at2"/>
<dbReference type="RefSeq" id="WP_113889847.1">
    <property type="nucleotide sequence ID" value="NZ_QNRK01000014.1"/>
</dbReference>
<comment type="caution">
    <text evidence="3">The sequence shown here is derived from an EMBL/GenBank/DDBJ whole genome shotgun (WGS) entry which is preliminary data.</text>
</comment>
<feature type="transmembrane region" description="Helical" evidence="2">
    <location>
        <begin position="35"/>
        <end position="59"/>
    </location>
</feature>
<evidence type="ECO:0000313" key="3">
    <source>
        <dbReference type="EMBL" id="RBP12213.1"/>
    </source>
</evidence>
<keyword evidence="2" id="KW-0812">Transmembrane</keyword>
<feature type="region of interest" description="Disordered" evidence="1">
    <location>
        <begin position="1"/>
        <end position="21"/>
    </location>
</feature>
<keyword evidence="2" id="KW-1133">Transmembrane helix</keyword>
<evidence type="ECO:0000256" key="2">
    <source>
        <dbReference type="SAM" id="Phobius"/>
    </source>
</evidence>
<name>A0A366FC15_9HYPH</name>
<gene>
    <name evidence="3" type="ORF">DFR50_11442</name>
</gene>
<sequence>MTEASLSRDPPATASERFPPTAGPLEPAFPAWGLAWRWIVSWLGVLTVVGAPWAGLWFYRWCAERIALPGGGRLRLDADVRGAWPLFVATGLAGWLEDGLADALDRPSRLVISVLIEAALWAWLVKWLIPRLRVDESRLGFEGSFLGLAAWTVLFYLGVVSLIGWAWALKNMLRWTADRVAGPVAVEFCGSGARILGRTALLLVACLPVVTIPWALARWMNWMVSQFEVRPRPGE</sequence>